<dbReference type="GO" id="GO:0005509">
    <property type="term" value="F:calcium ion binding"/>
    <property type="evidence" value="ECO:0007669"/>
    <property type="project" value="InterPro"/>
</dbReference>
<dbReference type="GO" id="GO:0016020">
    <property type="term" value="C:membrane"/>
    <property type="evidence" value="ECO:0007669"/>
    <property type="project" value="UniProtKB-SubCell"/>
</dbReference>
<dbReference type="InterPro" id="IPR051022">
    <property type="entry name" value="Notch_Cell-Fate_Det"/>
</dbReference>
<dbReference type="Proteomes" id="UP000030758">
    <property type="component" value="Unassembled WGS sequence"/>
</dbReference>
<dbReference type="Gene3D" id="2.10.25.10">
    <property type="entry name" value="Laminin"/>
    <property type="match status" value="1"/>
</dbReference>
<evidence type="ECO:0000313" key="9">
    <source>
        <dbReference type="EMBL" id="KFD49494.1"/>
    </source>
</evidence>
<keyword evidence="11" id="KW-1185">Reference proteome</keyword>
<evidence type="ECO:0000256" key="4">
    <source>
        <dbReference type="PROSITE-ProRule" id="PRU00076"/>
    </source>
</evidence>
<feature type="domain" description="EGF-like" evidence="8">
    <location>
        <begin position="220"/>
        <end position="255"/>
    </location>
</feature>
<evidence type="ECO:0000313" key="10">
    <source>
        <dbReference type="EMBL" id="KFD65668.1"/>
    </source>
</evidence>
<dbReference type="PANTHER" id="PTHR24049:SF35">
    <property type="entry name" value="EGF-LIKE DOMAIN-CONTAINING PROTEIN"/>
    <property type="match status" value="1"/>
</dbReference>
<dbReference type="InterPro" id="IPR000152">
    <property type="entry name" value="EGF-type_Asp/Asn_hydroxyl_site"/>
</dbReference>
<feature type="signal peptide" evidence="7">
    <location>
        <begin position="1"/>
        <end position="29"/>
    </location>
</feature>
<evidence type="ECO:0000256" key="3">
    <source>
        <dbReference type="ARBA" id="ARBA00023157"/>
    </source>
</evidence>
<dbReference type="SUPFAM" id="SSF57196">
    <property type="entry name" value="EGF/Laminin"/>
    <property type="match status" value="1"/>
</dbReference>
<keyword evidence="6" id="KW-0472">Membrane</keyword>
<dbReference type="PANTHER" id="PTHR24049">
    <property type="entry name" value="CRUMBS FAMILY MEMBER"/>
    <property type="match status" value="1"/>
</dbReference>
<accession>A0A085LWZ8</accession>
<feature type="chain" id="PRO_5010405214" description="EGF-like domain-containing protein" evidence="7">
    <location>
        <begin position="30"/>
        <end position="431"/>
    </location>
</feature>
<dbReference type="AlphaFoldDB" id="A0A085LWZ8"/>
<dbReference type="PROSITE" id="PS01186">
    <property type="entry name" value="EGF_2"/>
    <property type="match status" value="2"/>
</dbReference>
<keyword evidence="6" id="KW-1133">Transmembrane helix</keyword>
<keyword evidence="1 4" id="KW-0245">EGF-like domain</keyword>
<sequence length="431" mass="48542">MHRPFSFLPAVPLASYALLMAFFFEHQQATPVCPHDVYPASKGYWDAAWGKCFTWLNVEQGSLPRTYDNDMLQCGQHFNGVIAPVEVSYFTDVFTEKKEVHSSPYMVYKNLPSFWEGQNSSWILNGNLIMAVSANITNSSSYSVNFTLKNPLIETTTTMTRQVEGSRICSIDSTGLPMNAEPLEELSNSSLTYPHCMKYQYKLGVYSPMKLTSCTSGSWDGLICASAALKNCLVDHKKSKDRCTCRRGYSGKFCEIEINKCDSNPCGSPNYCVNAVEDYFCKCFNGFLSKNCNEGPPEQGVGRYLLILLWMLLCALAVLLFYIVVLVARIVSAGRKGVSGSASTSSRTKSQQESEKQRNTPFMPQERRKWRFLLFWKKGRSRCSKGWDNRSSTKTTEDYDDDDKSGANTSQSVDSDRTDKRKSVSTLLLEF</sequence>
<feature type="domain" description="EGF-like" evidence="8">
    <location>
        <begin position="257"/>
        <end position="293"/>
    </location>
</feature>
<dbReference type="EMBL" id="KL367534">
    <property type="protein sequence ID" value="KFD65668.1"/>
    <property type="molecule type" value="Genomic_DNA"/>
</dbReference>
<feature type="region of interest" description="Disordered" evidence="5">
    <location>
        <begin position="382"/>
        <end position="431"/>
    </location>
</feature>
<feature type="region of interest" description="Disordered" evidence="5">
    <location>
        <begin position="337"/>
        <end position="361"/>
    </location>
</feature>
<dbReference type="PROSITE" id="PS00010">
    <property type="entry name" value="ASX_HYDROXYL"/>
    <property type="match status" value="1"/>
</dbReference>
<feature type="disulfide bond" evidence="4">
    <location>
        <begin position="245"/>
        <end position="254"/>
    </location>
</feature>
<feature type="non-terminal residue" evidence="9">
    <location>
        <position position="431"/>
    </location>
</feature>
<evidence type="ECO:0000256" key="6">
    <source>
        <dbReference type="SAM" id="Phobius"/>
    </source>
</evidence>
<dbReference type="PROSITE" id="PS00022">
    <property type="entry name" value="EGF_1"/>
    <property type="match status" value="1"/>
</dbReference>
<proteinExistence type="predicted"/>
<evidence type="ECO:0000313" key="11">
    <source>
        <dbReference type="Proteomes" id="UP000030764"/>
    </source>
</evidence>
<dbReference type="InterPro" id="IPR000742">
    <property type="entry name" value="EGF"/>
</dbReference>
<keyword evidence="7" id="KW-0732">Signal</keyword>
<keyword evidence="3 4" id="KW-1015">Disulfide bond</keyword>
<feature type="compositionally biased region" description="Low complexity" evidence="5">
    <location>
        <begin position="337"/>
        <end position="349"/>
    </location>
</feature>
<dbReference type="PROSITE" id="PS50026">
    <property type="entry name" value="EGF_3"/>
    <property type="match status" value="2"/>
</dbReference>
<dbReference type="Proteomes" id="UP000030764">
    <property type="component" value="Unassembled WGS sequence"/>
</dbReference>
<dbReference type="InterPro" id="IPR001881">
    <property type="entry name" value="EGF-like_Ca-bd_dom"/>
</dbReference>
<protein>
    <recommendedName>
        <fullName evidence="8">EGF-like domain-containing protein</fullName>
    </recommendedName>
</protein>
<comment type="caution">
    <text evidence="4">Lacks conserved residue(s) required for the propagation of feature annotation.</text>
</comment>
<organism evidence="9 11">
    <name type="scientific">Trichuris suis</name>
    <name type="common">pig whipworm</name>
    <dbReference type="NCBI Taxonomy" id="68888"/>
    <lineage>
        <taxon>Eukaryota</taxon>
        <taxon>Metazoa</taxon>
        <taxon>Ecdysozoa</taxon>
        <taxon>Nematoda</taxon>
        <taxon>Enoplea</taxon>
        <taxon>Dorylaimia</taxon>
        <taxon>Trichinellida</taxon>
        <taxon>Trichuridae</taxon>
        <taxon>Trichuris</taxon>
    </lineage>
</organism>
<evidence type="ECO:0000256" key="2">
    <source>
        <dbReference type="ARBA" id="ARBA00022737"/>
    </source>
</evidence>
<dbReference type="CDD" id="cd00054">
    <property type="entry name" value="EGF_CA"/>
    <property type="match status" value="1"/>
</dbReference>
<keyword evidence="2" id="KW-0677">Repeat</keyword>
<reference evidence="9 11" key="1">
    <citation type="journal article" date="2014" name="Nat. Genet.">
        <title>Genome and transcriptome of the porcine whipworm Trichuris suis.</title>
        <authorList>
            <person name="Jex A.R."/>
            <person name="Nejsum P."/>
            <person name="Schwarz E.M."/>
            <person name="Hu L."/>
            <person name="Young N.D."/>
            <person name="Hall R.S."/>
            <person name="Korhonen P.K."/>
            <person name="Liao S."/>
            <person name="Thamsborg S."/>
            <person name="Xia J."/>
            <person name="Xu P."/>
            <person name="Wang S."/>
            <person name="Scheerlinck J.P."/>
            <person name="Hofmann A."/>
            <person name="Sternberg P.W."/>
            <person name="Wang J."/>
            <person name="Gasser R.B."/>
        </authorList>
    </citation>
    <scope>NUCLEOTIDE SEQUENCE [LARGE SCALE GENOMIC DNA]</scope>
    <source>
        <strain evidence="10">DCEP-RM93F</strain>
        <strain evidence="9">DCEP-RM93M</strain>
    </source>
</reference>
<evidence type="ECO:0000256" key="1">
    <source>
        <dbReference type="ARBA" id="ARBA00022536"/>
    </source>
</evidence>
<dbReference type="SMART" id="SM00179">
    <property type="entry name" value="EGF_CA"/>
    <property type="match status" value="1"/>
</dbReference>
<gene>
    <name evidence="9" type="ORF">M513_09605</name>
    <name evidence="10" type="ORF">M514_09605</name>
</gene>
<evidence type="ECO:0000259" key="8">
    <source>
        <dbReference type="PROSITE" id="PS50026"/>
    </source>
</evidence>
<feature type="transmembrane region" description="Helical" evidence="6">
    <location>
        <begin position="304"/>
        <end position="328"/>
    </location>
</feature>
<name>A0A085LWZ8_9BILA</name>
<evidence type="ECO:0000256" key="5">
    <source>
        <dbReference type="SAM" id="MobiDB-lite"/>
    </source>
</evidence>
<dbReference type="EMBL" id="KL363269">
    <property type="protein sequence ID" value="KFD49494.1"/>
    <property type="molecule type" value="Genomic_DNA"/>
</dbReference>
<evidence type="ECO:0000256" key="7">
    <source>
        <dbReference type="SAM" id="SignalP"/>
    </source>
</evidence>
<feature type="disulfide bond" evidence="4">
    <location>
        <begin position="283"/>
        <end position="292"/>
    </location>
</feature>
<keyword evidence="6" id="KW-0812">Transmembrane</keyword>